<feature type="transmembrane region" description="Helical" evidence="6">
    <location>
        <begin position="441"/>
        <end position="461"/>
    </location>
</feature>
<feature type="transmembrane region" description="Helical" evidence="6">
    <location>
        <begin position="396"/>
        <end position="420"/>
    </location>
</feature>
<dbReference type="Proteomes" id="UP000195386">
    <property type="component" value="Unassembled WGS sequence"/>
</dbReference>
<protein>
    <submittedName>
        <fullName evidence="7">Sugar transporter</fullName>
    </submittedName>
</protein>
<feature type="transmembrane region" description="Helical" evidence="6">
    <location>
        <begin position="353"/>
        <end position="376"/>
    </location>
</feature>
<dbReference type="PANTHER" id="PTHR30250">
    <property type="entry name" value="PST FAMILY PREDICTED COLANIC ACID TRANSPORTER"/>
    <property type="match status" value="1"/>
</dbReference>
<keyword evidence="3 6" id="KW-0812">Transmembrane</keyword>
<gene>
    <name evidence="7" type="ORF">B5F97_12385</name>
</gene>
<feature type="transmembrane region" description="Helical" evidence="6">
    <location>
        <begin position="257"/>
        <end position="283"/>
    </location>
</feature>
<keyword evidence="7" id="KW-0813">Transport</keyword>
<dbReference type="InterPro" id="IPR050833">
    <property type="entry name" value="Poly_Biosynth_Transport"/>
</dbReference>
<reference evidence="8" key="1">
    <citation type="submission" date="2017-04" db="EMBL/GenBank/DDBJ databases">
        <title>Function of individual gut microbiota members based on whole genome sequencing of pure cultures obtained from chicken caecum.</title>
        <authorList>
            <person name="Medvecky M."/>
            <person name="Cejkova D."/>
            <person name="Polansky O."/>
            <person name="Karasova D."/>
            <person name="Kubasova T."/>
            <person name="Cizek A."/>
            <person name="Rychlik I."/>
        </authorList>
    </citation>
    <scope>NUCLEOTIDE SEQUENCE [LARGE SCALE GENOMIC DNA]</scope>
    <source>
        <strain evidence="8">An43</strain>
    </source>
</reference>
<evidence type="ECO:0000256" key="2">
    <source>
        <dbReference type="ARBA" id="ARBA00022475"/>
    </source>
</evidence>
<keyword evidence="5 6" id="KW-0472">Membrane</keyword>
<evidence type="ECO:0000256" key="5">
    <source>
        <dbReference type="ARBA" id="ARBA00023136"/>
    </source>
</evidence>
<dbReference type="GO" id="GO:0005886">
    <property type="term" value="C:plasma membrane"/>
    <property type="evidence" value="ECO:0007669"/>
    <property type="project" value="UniProtKB-SubCell"/>
</dbReference>
<comment type="subcellular location">
    <subcellularLocation>
        <location evidence="1">Cell membrane</location>
        <topology evidence="1">Multi-pass membrane protein</topology>
    </subcellularLocation>
</comment>
<keyword evidence="7" id="KW-0762">Sugar transport</keyword>
<name>A0A1Y3YQZ1_9BACE</name>
<feature type="transmembrane region" description="Helical" evidence="6">
    <location>
        <begin position="123"/>
        <end position="144"/>
    </location>
</feature>
<evidence type="ECO:0000256" key="4">
    <source>
        <dbReference type="ARBA" id="ARBA00022989"/>
    </source>
</evidence>
<evidence type="ECO:0000313" key="8">
    <source>
        <dbReference type="Proteomes" id="UP000195386"/>
    </source>
</evidence>
<keyword evidence="2" id="KW-1003">Cell membrane</keyword>
<evidence type="ECO:0000256" key="6">
    <source>
        <dbReference type="SAM" id="Phobius"/>
    </source>
</evidence>
<organism evidence="7 8">
    <name type="scientific">Bacteroides clarus</name>
    <dbReference type="NCBI Taxonomy" id="626929"/>
    <lineage>
        <taxon>Bacteria</taxon>
        <taxon>Pseudomonadati</taxon>
        <taxon>Bacteroidota</taxon>
        <taxon>Bacteroidia</taxon>
        <taxon>Bacteroidales</taxon>
        <taxon>Bacteroidaceae</taxon>
        <taxon>Bacteroides</taxon>
    </lineage>
</organism>
<accession>A0A1Y3YQZ1</accession>
<sequence>MSEVSRTAKSLKNAKIGLVFYFINLILQFFSRKVFLECLGAELLGLSTTAQNLIGFLNLAELGIGGAIAFTLYKPLYEKNVQVVNEVVSVQGWLYRRVAYCVIIGACILMCFFPLIFEKANVPLWYTYGSFIVLLISALLGYFINYRQIVLTADQKEYMITWNLQGGRAVKVFLQILAIYYLDNGYVYWMILELVVSVAMAVALDKLLKRTYPWLKSIPSKGGKLRKKYPEIIQKTKQVFFHQIAGVVLTQTSPLIIYAYASLTLVAIYGNYMLIILGVISLMNSLFNGINASVGNLVAEGDMERIKSVFWEFTSIKMWFASIICFGIYTLGHSFISLWVGKEFILEETAFQFLVIIAFINLTRTSQVFLSAFGLFQDIWAPLTEAILNLGLSILLGYYYGLTGILFGVLISLLLMVCCWKPVFLFKKGFKTSLNEYIWRYAKYVILILISWLAISLFLDLSSLDIITSYRTFCWIAFKYLSIYVILSLVLFACFDKSFRLSMTRMKLLFGNR</sequence>
<feature type="transmembrane region" description="Helical" evidence="6">
    <location>
        <begin position="473"/>
        <end position="495"/>
    </location>
</feature>
<feature type="transmembrane region" description="Helical" evidence="6">
    <location>
        <begin position="12"/>
        <end position="30"/>
    </location>
</feature>
<feature type="transmembrane region" description="Helical" evidence="6">
    <location>
        <begin position="318"/>
        <end position="341"/>
    </location>
</feature>
<evidence type="ECO:0000256" key="1">
    <source>
        <dbReference type="ARBA" id="ARBA00004651"/>
    </source>
</evidence>
<evidence type="ECO:0000256" key="3">
    <source>
        <dbReference type="ARBA" id="ARBA00022692"/>
    </source>
</evidence>
<feature type="transmembrane region" description="Helical" evidence="6">
    <location>
        <begin position="188"/>
        <end position="208"/>
    </location>
</feature>
<comment type="caution">
    <text evidence="7">The sequence shown here is derived from an EMBL/GenBank/DDBJ whole genome shotgun (WGS) entry which is preliminary data.</text>
</comment>
<feature type="transmembrane region" description="Helical" evidence="6">
    <location>
        <begin position="94"/>
        <end position="117"/>
    </location>
</feature>
<dbReference type="AlphaFoldDB" id="A0A1Y3YQZ1"/>
<proteinExistence type="predicted"/>
<dbReference type="RefSeq" id="WP_087426489.1">
    <property type="nucleotide sequence ID" value="NZ_NFII01000012.1"/>
</dbReference>
<dbReference type="EMBL" id="NFII01000012">
    <property type="protein sequence ID" value="OUO00286.1"/>
    <property type="molecule type" value="Genomic_DNA"/>
</dbReference>
<dbReference type="PANTHER" id="PTHR30250:SF26">
    <property type="entry name" value="PSMA PROTEIN"/>
    <property type="match status" value="1"/>
</dbReference>
<evidence type="ECO:0000313" key="7">
    <source>
        <dbReference type="EMBL" id="OUO00286.1"/>
    </source>
</evidence>
<keyword evidence="4 6" id="KW-1133">Transmembrane helix</keyword>
<feature type="transmembrane region" description="Helical" evidence="6">
    <location>
        <begin position="50"/>
        <end position="73"/>
    </location>
</feature>